<dbReference type="EC" id="6.3.3.1" evidence="2"/>
<reference evidence="8 9" key="1">
    <citation type="submission" date="2011-10" db="EMBL/GenBank/DDBJ databases">
        <title>Metabolic and evolutionary patterns in the extreme acidophile Ferroplasma acidiphilum.</title>
        <authorList>
            <person name="Golyshina O.V."/>
            <person name="Kozyavkin S.A."/>
            <person name="Tatusov R.L."/>
            <person name="Slesarev A.I."/>
            <person name="Golyshin P.N."/>
        </authorList>
    </citation>
    <scope>NUCLEOTIDE SEQUENCE [LARGE SCALE GENOMIC DNA]</scope>
    <source>
        <strain evidence="9">Y</strain>
    </source>
</reference>
<dbReference type="GO" id="GO:0004641">
    <property type="term" value="F:phosphoribosylformylglycinamidine cyclo-ligase activity"/>
    <property type="evidence" value="ECO:0007669"/>
    <property type="project" value="UniProtKB-EC"/>
</dbReference>
<organism evidence="8 9">
    <name type="scientific">Ferroplasma acidiphilum</name>
    <dbReference type="NCBI Taxonomy" id="74969"/>
    <lineage>
        <taxon>Archaea</taxon>
        <taxon>Methanobacteriati</taxon>
        <taxon>Thermoplasmatota</taxon>
        <taxon>Thermoplasmata</taxon>
        <taxon>Thermoplasmatales</taxon>
        <taxon>Ferroplasmaceae</taxon>
        <taxon>Ferroplasma</taxon>
    </lineage>
</organism>
<dbReference type="OrthoDB" id="6605at2157"/>
<dbReference type="NCBIfam" id="TIGR00878">
    <property type="entry name" value="purM"/>
    <property type="match status" value="1"/>
</dbReference>
<keyword evidence="4" id="KW-0547">Nucleotide-binding</keyword>
<evidence type="ECO:0000256" key="1">
    <source>
        <dbReference type="ARBA" id="ARBA00004686"/>
    </source>
</evidence>
<dbReference type="GO" id="GO:0005829">
    <property type="term" value="C:cytosol"/>
    <property type="evidence" value="ECO:0007669"/>
    <property type="project" value="TreeGrafter"/>
</dbReference>
<dbReference type="GO" id="GO:0006189">
    <property type="term" value="P:'de novo' IMP biosynthetic process"/>
    <property type="evidence" value="ECO:0007669"/>
    <property type="project" value="UniProtKB-UniPathway"/>
</dbReference>
<dbReference type="KEGG" id="fai:FAD_1853"/>
<evidence type="ECO:0000259" key="7">
    <source>
        <dbReference type="Pfam" id="PF02769"/>
    </source>
</evidence>
<dbReference type="Proteomes" id="UP000192050">
    <property type="component" value="Chromosome"/>
</dbReference>
<dbReference type="Pfam" id="PF00586">
    <property type="entry name" value="AIRS"/>
    <property type="match status" value="1"/>
</dbReference>
<dbReference type="AlphaFoldDB" id="A0A1V0N6I1"/>
<dbReference type="PANTHER" id="PTHR10520:SF12">
    <property type="entry name" value="TRIFUNCTIONAL PURINE BIOSYNTHETIC PROTEIN ADENOSINE-3"/>
    <property type="match status" value="1"/>
</dbReference>
<dbReference type="EMBL" id="CP015363">
    <property type="protein sequence ID" value="ARD85689.1"/>
    <property type="molecule type" value="Genomic_DNA"/>
</dbReference>
<feature type="domain" description="PurM-like N-terminal" evidence="6">
    <location>
        <begin position="44"/>
        <end position="151"/>
    </location>
</feature>
<sequence length="335" mass="36973">MERKIIDRKSQGEFVSNFLRQIKFKRSDFKTINSLGGFTSLIDLGNFAVSFNNDGVGTKTIIAAETNKYNTIGIDCVAMNVNDAITVGAEPIAMLDYLSLKEMDNEIARQLGIGFNVGAQIANLNIVGGETAIVPDLVKNIDISATALGLIQKDQIITGEKISDGDLIFALKSSGLHSNGFTTVRKIIKDNEIDYEDQFPGDSKRVADVLLEPTRIYVREVLDAMSIVPIKGMANITGGGIKNIARMKDMKYVIDNPFDVDNVFLRLMDMGNLSFSEMFEIFNMGMGYIVVIDPESKTDFLNIVRNRVPVKEVGHVENGSGITIPEYSVEMHGYY</sequence>
<keyword evidence="5" id="KW-0067">ATP-binding</keyword>
<dbReference type="InterPro" id="IPR010918">
    <property type="entry name" value="PurM-like_C_dom"/>
</dbReference>
<evidence type="ECO:0000256" key="5">
    <source>
        <dbReference type="ARBA" id="ARBA00022840"/>
    </source>
</evidence>
<dbReference type="GeneID" id="31677343"/>
<proteinExistence type="predicted"/>
<dbReference type="Gene3D" id="3.30.1330.10">
    <property type="entry name" value="PurM-like, N-terminal domain"/>
    <property type="match status" value="1"/>
</dbReference>
<dbReference type="SUPFAM" id="SSF56042">
    <property type="entry name" value="PurM C-terminal domain-like"/>
    <property type="match status" value="1"/>
</dbReference>
<dbReference type="UniPathway" id="UPA00074">
    <property type="reaction ID" value="UER00129"/>
</dbReference>
<gene>
    <name evidence="8" type="primary">purM</name>
    <name evidence="8" type="ORF">FAD_1853</name>
</gene>
<dbReference type="InterPro" id="IPR036921">
    <property type="entry name" value="PurM-like_N_sf"/>
</dbReference>
<dbReference type="GO" id="GO:0005524">
    <property type="term" value="F:ATP binding"/>
    <property type="evidence" value="ECO:0007669"/>
    <property type="project" value="UniProtKB-KW"/>
</dbReference>
<dbReference type="SUPFAM" id="SSF55326">
    <property type="entry name" value="PurM N-terminal domain-like"/>
    <property type="match status" value="1"/>
</dbReference>
<evidence type="ECO:0000256" key="2">
    <source>
        <dbReference type="ARBA" id="ARBA00013047"/>
    </source>
</evidence>
<evidence type="ECO:0000256" key="3">
    <source>
        <dbReference type="ARBA" id="ARBA00022598"/>
    </source>
</evidence>
<dbReference type="CDD" id="cd02196">
    <property type="entry name" value="PurM"/>
    <property type="match status" value="1"/>
</dbReference>
<protein>
    <recommendedName>
        <fullName evidence="2">phosphoribosylformylglycinamidine cyclo-ligase</fullName>
        <ecNumber evidence="2">6.3.3.1</ecNumber>
    </recommendedName>
</protein>
<dbReference type="STRING" id="74969.FAD_1853"/>
<keyword evidence="3" id="KW-0436">Ligase</keyword>
<evidence type="ECO:0000259" key="6">
    <source>
        <dbReference type="Pfam" id="PF00586"/>
    </source>
</evidence>
<comment type="pathway">
    <text evidence="1">Purine metabolism; IMP biosynthesis via de novo pathway; 5-amino-1-(5-phospho-D-ribosyl)imidazole from N(2)-formyl-N(1)-(5-phospho-D-ribosyl)glycinamide: step 2/2.</text>
</comment>
<dbReference type="GO" id="GO:0004637">
    <property type="term" value="F:phosphoribosylamine-glycine ligase activity"/>
    <property type="evidence" value="ECO:0007669"/>
    <property type="project" value="TreeGrafter"/>
</dbReference>
<evidence type="ECO:0000256" key="4">
    <source>
        <dbReference type="ARBA" id="ARBA00022741"/>
    </source>
</evidence>
<dbReference type="Gene3D" id="3.90.650.10">
    <property type="entry name" value="PurM-like C-terminal domain"/>
    <property type="match status" value="1"/>
</dbReference>
<dbReference type="GO" id="GO:0046084">
    <property type="term" value="P:adenine biosynthetic process"/>
    <property type="evidence" value="ECO:0007669"/>
    <property type="project" value="TreeGrafter"/>
</dbReference>
<dbReference type="RefSeq" id="WP_081143124.1">
    <property type="nucleotide sequence ID" value="NZ_CP015363.1"/>
</dbReference>
<dbReference type="InterPro" id="IPR004733">
    <property type="entry name" value="PurM_cligase"/>
</dbReference>
<dbReference type="InterPro" id="IPR036676">
    <property type="entry name" value="PurM-like_C_sf"/>
</dbReference>
<dbReference type="InterPro" id="IPR016188">
    <property type="entry name" value="PurM-like_N"/>
</dbReference>
<name>A0A1V0N6I1_9ARCH</name>
<evidence type="ECO:0000313" key="9">
    <source>
        <dbReference type="Proteomes" id="UP000192050"/>
    </source>
</evidence>
<dbReference type="Pfam" id="PF02769">
    <property type="entry name" value="AIRS_C"/>
    <property type="match status" value="1"/>
</dbReference>
<evidence type="ECO:0000313" key="8">
    <source>
        <dbReference type="EMBL" id="ARD85689.1"/>
    </source>
</evidence>
<dbReference type="PANTHER" id="PTHR10520">
    <property type="entry name" value="TRIFUNCTIONAL PURINE BIOSYNTHETIC PROTEIN ADENOSINE-3-RELATED"/>
    <property type="match status" value="1"/>
</dbReference>
<accession>A0A1V0N6I1</accession>
<keyword evidence="9" id="KW-1185">Reference proteome</keyword>
<feature type="domain" description="PurM-like C-terminal" evidence="7">
    <location>
        <begin position="164"/>
        <end position="323"/>
    </location>
</feature>